<dbReference type="EMBL" id="LT629740">
    <property type="protein sequence ID" value="SDS87102.1"/>
    <property type="molecule type" value="Genomic_DNA"/>
</dbReference>
<dbReference type="OrthoDB" id="9807565at2"/>
<dbReference type="InterPro" id="IPR036388">
    <property type="entry name" value="WH-like_DNA-bd_sf"/>
</dbReference>
<dbReference type="GO" id="GO:0006355">
    <property type="term" value="P:regulation of DNA-templated transcription"/>
    <property type="evidence" value="ECO:0007669"/>
    <property type="project" value="InterPro"/>
</dbReference>
<dbReference type="PRINTS" id="PR00038">
    <property type="entry name" value="HTHLUXR"/>
</dbReference>
<keyword evidence="2" id="KW-0238">DNA-binding</keyword>
<protein>
    <submittedName>
        <fullName evidence="6">Regulatory protein, luxR family</fullName>
    </submittedName>
</protein>
<dbReference type="PANTHER" id="PTHR44688:SF25">
    <property type="entry name" value="HTH LUXR-TYPE DOMAIN-CONTAINING PROTEIN"/>
    <property type="match status" value="1"/>
</dbReference>
<dbReference type="Gene3D" id="1.10.10.10">
    <property type="entry name" value="Winged helix-like DNA-binding domain superfamily/Winged helix DNA-binding domain"/>
    <property type="match status" value="1"/>
</dbReference>
<feature type="transmembrane region" description="Helical" evidence="4">
    <location>
        <begin position="12"/>
        <end position="31"/>
    </location>
</feature>
<dbReference type="InterPro" id="IPR016032">
    <property type="entry name" value="Sig_transdc_resp-reg_C-effctor"/>
</dbReference>
<keyword evidence="1" id="KW-0805">Transcription regulation</keyword>
<dbReference type="PANTHER" id="PTHR44688">
    <property type="entry name" value="DNA-BINDING TRANSCRIPTIONAL ACTIVATOR DEVR_DOSR"/>
    <property type="match status" value="1"/>
</dbReference>
<feature type="transmembrane region" description="Helical" evidence="4">
    <location>
        <begin position="37"/>
        <end position="55"/>
    </location>
</feature>
<dbReference type="AlphaFoldDB" id="A0A1H1VQS3"/>
<dbReference type="GO" id="GO:0003677">
    <property type="term" value="F:DNA binding"/>
    <property type="evidence" value="ECO:0007669"/>
    <property type="project" value="UniProtKB-KW"/>
</dbReference>
<reference evidence="6 7" key="1">
    <citation type="submission" date="2016-10" db="EMBL/GenBank/DDBJ databases">
        <authorList>
            <person name="de Groot N.N."/>
        </authorList>
    </citation>
    <scope>NUCLEOTIDE SEQUENCE [LARGE SCALE GENOMIC DNA]</scope>
    <source>
        <strain evidence="6 7">MP1X4</strain>
    </source>
</reference>
<evidence type="ECO:0000259" key="5">
    <source>
        <dbReference type="PROSITE" id="PS50043"/>
    </source>
</evidence>
<evidence type="ECO:0000313" key="6">
    <source>
        <dbReference type="EMBL" id="SDS87102.1"/>
    </source>
</evidence>
<dbReference type="Pfam" id="PF00196">
    <property type="entry name" value="GerE"/>
    <property type="match status" value="1"/>
</dbReference>
<organism evidence="6 7">
    <name type="scientific">Mucilaginibacter mallensis</name>
    <dbReference type="NCBI Taxonomy" id="652787"/>
    <lineage>
        <taxon>Bacteria</taxon>
        <taxon>Pseudomonadati</taxon>
        <taxon>Bacteroidota</taxon>
        <taxon>Sphingobacteriia</taxon>
        <taxon>Sphingobacteriales</taxon>
        <taxon>Sphingobacteriaceae</taxon>
        <taxon>Mucilaginibacter</taxon>
    </lineage>
</organism>
<dbReference type="Proteomes" id="UP000199679">
    <property type="component" value="Chromosome I"/>
</dbReference>
<accession>A0A1H1VQS3</accession>
<dbReference type="STRING" id="652787.SAMN05216490_1986"/>
<keyword evidence="4" id="KW-0812">Transmembrane</keyword>
<evidence type="ECO:0000256" key="1">
    <source>
        <dbReference type="ARBA" id="ARBA00023015"/>
    </source>
</evidence>
<dbReference type="PROSITE" id="PS50043">
    <property type="entry name" value="HTH_LUXR_2"/>
    <property type="match status" value="1"/>
</dbReference>
<sequence length="147" mass="16694">MNLSTIKIIIKIGLVTAGIIILFEATSLLFIYKYFKFDYYLSAVALFFLLAGYTVSKYNTAAKKQSTVEPDPFLNLTNKEQHILQLIIEGKSNKEIAALNYVEVSTIKTHINNIYAKLGLNNRKEAITQYKTRFATVDYANIHPFST</sequence>
<dbReference type="RefSeq" id="WP_091371742.1">
    <property type="nucleotide sequence ID" value="NZ_LT629740.1"/>
</dbReference>
<name>A0A1H1VQS3_MUCMA</name>
<feature type="domain" description="HTH luxR-type" evidence="5">
    <location>
        <begin position="69"/>
        <end position="134"/>
    </location>
</feature>
<gene>
    <name evidence="6" type="ORF">SAMN05216490_1986</name>
</gene>
<evidence type="ECO:0000256" key="2">
    <source>
        <dbReference type="ARBA" id="ARBA00023125"/>
    </source>
</evidence>
<dbReference type="InterPro" id="IPR000792">
    <property type="entry name" value="Tscrpt_reg_LuxR_C"/>
</dbReference>
<keyword evidence="7" id="KW-1185">Reference proteome</keyword>
<keyword evidence="4" id="KW-0472">Membrane</keyword>
<dbReference type="SMART" id="SM00421">
    <property type="entry name" value="HTH_LUXR"/>
    <property type="match status" value="1"/>
</dbReference>
<keyword evidence="4" id="KW-1133">Transmembrane helix</keyword>
<evidence type="ECO:0000313" key="7">
    <source>
        <dbReference type="Proteomes" id="UP000199679"/>
    </source>
</evidence>
<keyword evidence="3" id="KW-0804">Transcription</keyword>
<dbReference type="CDD" id="cd06170">
    <property type="entry name" value="LuxR_C_like"/>
    <property type="match status" value="1"/>
</dbReference>
<dbReference type="SUPFAM" id="SSF46894">
    <property type="entry name" value="C-terminal effector domain of the bipartite response regulators"/>
    <property type="match status" value="1"/>
</dbReference>
<evidence type="ECO:0000256" key="3">
    <source>
        <dbReference type="ARBA" id="ARBA00023163"/>
    </source>
</evidence>
<proteinExistence type="predicted"/>
<evidence type="ECO:0000256" key="4">
    <source>
        <dbReference type="SAM" id="Phobius"/>
    </source>
</evidence>